<gene>
    <name evidence="2" type="ORF">P3X46_008976</name>
</gene>
<name>A0ABQ9MLH6_HEVBR</name>
<keyword evidence="3" id="KW-1185">Reference proteome</keyword>
<evidence type="ECO:0000313" key="2">
    <source>
        <dbReference type="EMBL" id="KAJ9180768.1"/>
    </source>
</evidence>
<evidence type="ECO:0000256" key="1">
    <source>
        <dbReference type="SAM" id="Phobius"/>
    </source>
</evidence>
<reference evidence="2" key="1">
    <citation type="journal article" date="2023" name="Plant Biotechnol. J.">
        <title>Chromosome-level wild Hevea brasiliensis genome provides new tools for genomic-assisted breeding and valuable loci to elevate rubber yield.</title>
        <authorList>
            <person name="Cheng H."/>
            <person name="Song X."/>
            <person name="Hu Y."/>
            <person name="Wu T."/>
            <person name="Yang Q."/>
            <person name="An Z."/>
            <person name="Feng S."/>
            <person name="Deng Z."/>
            <person name="Wu W."/>
            <person name="Zeng X."/>
            <person name="Tu M."/>
            <person name="Wang X."/>
            <person name="Huang H."/>
        </authorList>
    </citation>
    <scope>NUCLEOTIDE SEQUENCE</scope>
    <source>
        <strain evidence="2">MT/VB/25A 57/8</strain>
    </source>
</reference>
<organism evidence="2 3">
    <name type="scientific">Hevea brasiliensis</name>
    <name type="common">Para rubber tree</name>
    <name type="synonym">Siphonia brasiliensis</name>
    <dbReference type="NCBI Taxonomy" id="3981"/>
    <lineage>
        <taxon>Eukaryota</taxon>
        <taxon>Viridiplantae</taxon>
        <taxon>Streptophyta</taxon>
        <taxon>Embryophyta</taxon>
        <taxon>Tracheophyta</taxon>
        <taxon>Spermatophyta</taxon>
        <taxon>Magnoliopsida</taxon>
        <taxon>eudicotyledons</taxon>
        <taxon>Gunneridae</taxon>
        <taxon>Pentapetalae</taxon>
        <taxon>rosids</taxon>
        <taxon>fabids</taxon>
        <taxon>Malpighiales</taxon>
        <taxon>Euphorbiaceae</taxon>
        <taxon>Crotonoideae</taxon>
        <taxon>Micrandreae</taxon>
        <taxon>Hevea</taxon>
    </lineage>
</organism>
<feature type="transmembrane region" description="Helical" evidence="1">
    <location>
        <begin position="78"/>
        <end position="99"/>
    </location>
</feature>
<keyword evidence="1" id="KW-1133">Transmembrane helix</keyword>
<dbReference type="EMBL" id="JARPOI010000005">
    <property type="protein sequence ID" value="KAJ9180768.1"/>
    <property type="molecule type" value="Genomic_DNA"/>
</dbReference>
<accession>A0ABQ9MLH6</accession>
<sequence length="103" mass="11463">MPKVGKCGEYSPLFGTTSPFVTYVCILSPTKVSHDITCQDTSNPIKHLLSLNGMPYAIFVLFWHAHADAACPMQLLHWVTACLMLHPIQLLATLVFLSFNPIF</sequence>
<keyword evidence="1" id="KW-0812">Transmembrane</keyword>
<proteinExistence type="predicted"/>
<dbReference type="Proteomes" id="UP001174677">
    <property type="component" value="Chromosome 5"/>
</dbReference>
<keyword evidence="1" id="KW-0472">Membrane</keyword>
<evidence type="ECO:0000313" key="3">
    <source>
        <dbReference type="Proteomes" id="UP001174677"/>
    </source>
</evidence>
<comment type="caution">
    <text evidence="2">The sequence shown here is derived from an EMBL/GenBank/DDBJ whole genome shotgun (WGS) entry which is preliminary data.</text>
</comment>
<protein>
    <submittedName>
        <fullName evidence="2">Uncharacterized protein</fullName>
    </submittedName>
</protein>
<feature type="transmembrane region" description="Helical" evidence="1">
    <location>
        <begin position="48"/>
        <end position="66"/>
    </location>
</feature>